<comment type="caution">
    <text evidence="2">The sequence shown here is derived from an EMBL/GenBank/DDBJ whole genome shotgun (WGS) entry which is preliminary data.</text>
</comment>
<dbReference type="AlphaFoldDB" id="A0A9X9M8Y9"/>
<gene>
    <name evidence="2" type="ORF">BN2614_LOCUS1</name>
</gene>
<dbReference type="Proteomes" id="UP000269945">
    <property type="component" value="Unassembled WGS sequence"/>
</dbReference>
<accession>A0A9X9M8Y9</accession>
<protein>
    <submittedName>
        <fullName evidence="2">Uncharacterized protein</fullName>
    </submittedName>
</protein>
<evidence type="ECO:0000313" key="3">
    <source>
        <dbReference type="Proteomes" id="UP000269945"/>
    </source>
</evidence>
<sequence>MFPRAGVDVGTPLPSTGRSPGGLSLPRRSGGLSPPR</sequence>
<evidence type="ECO:0000313" key="2">
    <source>
        <dbReference type="EMBL" id="VCX39648.1"/>
    </source>
</evidence>
<evidence type="ECO:0000256" key="1">
    <source>
        <dbReference type="SAM" id="MobiDB-lite"/>
    </source>
</evidence>
<feature type="compositionally biased region" description="Low complexity" evidence="1">
    <location>
        <begin position="17"/>
        <end position="36"/>
    </location>
</feature>
<feature type="region of interest" description="Disordered" evidence="1">
    <location>
        <begin position="1"/>
        <end position="36"/>
    </location>
</feature>
<proteinExistence type="predicted"/>
<keyword evidence="3" id="KW-1185">Reference proteome</keyword>
<reference evidence="2 3" key="1">
    <citation type="submission" date="2018-10" db="EMBL/GenBank/DDBJ databases">
        <authorList>
            <person name="Ekblom R."/>
            <person name="Jareborg N."/>
        </authorList>
    </citation>
    <scope>NUCLEOTIDE SEQUENCE [LARGE SCALE GENOMIC DNA]</scope>
    <source>
        <tissue evidence="2">Muscle</tissue>
    </source>
</reference>
<dbReference type="EMBL" id="CYRY02044615">
    <property type="protein sequence ID" value="VCX39648.1"/>
    <property type="molecule type" value="Genomic_DNA"/>
</dbReference>
<name>A0A9X9M8Y9_GULGU</name>
<organism evidence="2 3">
    <name type="scientific">Gulo gulo</name>
    <name type="common">Wolverine</name>
    <name type="synonym">Gluton</name>
    <dbReference type="NCBI Taxonomy" id="48420"/>
    <lineage>
        <taxon>Eukaryota</taxon>
        <taxon>Metazoa</taxon>
        <taxon>Chordata</taxon>
        <taxon>Craniata</taxon>
        <taxon>Vertebrata</taxon>
        <taxon>Euteleostomi</taxon>
        <taxon>Mammalia</taxon>
        <taxon>Eutheria</taxon>
        <taxon>Laurasiatheria</taxon>
        <taxon>Carnivora</taxon>
        <taxon>Caniformia</taxon>
        <taxon>Musteloidea</taxon>
        <taxon>Mustelidae</taxon>
        <taxon>Guloninae</taxon>
        <taxon>Gulo</taxon>
    </lineage>
</organism>